<dbReference type="Gene3D" id="3.40.50.10770">
    <property type="entry name" value="Hypothetical protein VC1899 like domain (Restriction endonuclease-like)"/>
    <property type="match status" value="1"/>
</dbReference>
<evidence type="ECO:0000313" key="2">
    <source>
        <dbReference type="EMBL" id="MCY6960208.1"/>
    </source>
</evidence>
<dbReference type="InterPro" id="IPR011335">
    <property type="entry name" value="Restrct_endonuc-II-like"/>
</dbReference>
<dbReference type="InterPro" id="IPR011856">
    <property type="entry name" value="tRNA_endonuc-like_dom_sf"/>
</dbReference>
<keyword evidence="3" id="KW-1185">Reference proteome</keyword>
<accession>A0ABT4DD23</accession>
<comment type="caution">
    <text evidence="2">The sequence shown here is derived from an EMBL/GenBank/DDBJ whole genome shotgun (WGS) entry which is preliminary data.</text>
</comment>
<dbReference type="SUPFAM" id="SSF52980">
    <property type="entry name" value="Restriction endonuclease-like"/>
    <property type="match status" value="1"/>
</dbReference>
<dbReference type="InterPro" id="IPR015093">
    <property type="entry name" value="Card1_endonucl_dom"/>
</dbReference>
<gene>
    <name evidence="2" type="ORF">OW729_16445</name>
</gene>
<dbReference type="Gene3D" id="3.40.1350.10">
    <property type="match status" value="1"/>
</dbReference>
<evidence type="ECO:0000313" key="3">
    <source>
        <dbReference type="Proteomes" id="UP001144612"/>
    </source>
</evidence>
<evidence type="ECO:0000259" key="1">
    <source>
        <dbReference type="Pfam" id="PF09002"/>
    </source>
</evidence>
<dbReference type="Proteomes" id="UP001144612">
    <property type="component" value="Unassembled WGS sequence"/>
</dbReference>
<sequence length="383" mass="44670">MKCKKLINLLDENSEQYNLIVTLNLNPEKTVFLYEFNDHNKEEFSRVKEYLGEKLPSTEILEECIEEVNSENIENILNNIRDEGTFVNLSSGKGIINLLTYRIAEKMEMKSVYIDIENECILDLSYGKCEKLDIVIKDMDVEDFIEITGGEIISHSTKWFNNDNIKRFIEYIISNYDSWEKFKKILSSVSSAEENDYINQKSVISITEANKEERVEYNRLLDKFQQFDFFNYEYEGKDKIILNFKGLETKTLFLKTGTWLEILVYNIVKEIKEVDDIKSGVVFLWDGEERHVRNEIDVLASINSKLIYISCKDTSKYGIEALNELEVYGAQIGGEEVRKILVATKEPCKRSIILRAKEMGIDIVIFHGNIRDLKKELERIILS</sequence>
<protein>
    <submittedName>
        <fullName evidence="2">DUF1887 family CARF protein</fullName>
    </submittedName>
</protein>
<dbReference type="RefSeq" id="WP_268062645.1">
    <property type="nucleotide sequence ID" value="NZ_JAPQFJ010000022.1"/>
</dbReference>
<name>A0ABT4DD23_9CLOT</name>
<feature type="domain" description="Card1 endonuclease" evidence="1">
    <location>
        <begin position="254"/>
        <end position="378"/>
    </location>
</feature>
<organism evidence="2 3">
    <name type="scientific">Clostridium brassicae</name>
    <dbReference type="NCBI Taxonomy" id="2999072"/>
    <lineage>
        <taxon>Bacteria</taxon>
        <taxon>Bacillati</taxon>
        <taxon>Bacillota</taxon>
        <taxon>Clostridia</taxon>
        <taxon>Eubacteriales</taxon>
        <taxon>Clostridiaceae</taxon>
        <taxon>Clostridium</taxon>
    </lineage>
</organism>
<dbReference type="Pfam" id="PF09002">
    <property type="entry name" value="Card1_endonuc"/>
    <property type="match status" value="1"/>
</dbReference>
<reference evidence="2" key="1">
    <citation type="submission" date="2022-12" db="EMBL/GenBank/DDBJ databases">
        <title>Clostridium sp. nov., isolated from industrial wastewater.</title>
        <authorList>
            <person name="Jiayan W."/>
        </authorList>
    </citation>
    <scope>NUCLEOTIDE SEQUENCE</scope>
    <source>
        <strain evidence="2">ZC22-4</strain>
    </source>
</reference>
<dbReference type="EMBL" id="JAPQFJ010000022">
    <property type="protein sequence ID" value="MCY6960208.1"/>
    <property type="molecule type" value="Genomic_DNA"/>
</dbReference>
<proteinExistence type="predicted"/>